<proteinExistence type="predicted"/>
<evidence type="ECO:0000313" key="2">
    <source>
        <dbReference type="Proteomes" id="UP000318081"/>
    </source>
</evidence>
<sequence>MQSIDTLPRFTILIHAVGHGFARQQLSDGSRVAAGPVHWDWLFQPPGDRSSGRAGDACADHLEHPSKSAATLWTWATDPLPELDKPPASWMDRIITPALRLADHRERYLDFEGDIGAGRGSVRQLARGRYELIRQTASCFEARLQWTSPPAGGSPVDWRHDPGVDARVVARFSRADGEASESCHAWTATLFCERDT</sequence>
<name>A0ABX5XNW9_9BACT</name>
<keyword evidence="2" id="KW-1185">Reference proteome</keyword>
<organism evidence="1 2">
    <name type="scientific">Stieleria magnilauensis</name>
    <dbReference type="NCBI Taxonomy" id="2527963"/>
    <lineage>
        <taxon>Bacteria</taxon>
        <taxon>Pseudomonadati</taxon>
        <taxon>Planctomycetota</taxon>
        <taxon>Planctomycetia</taxon>
        <taxon>Pirellulales</taxon>
        <taxon>Pirellulaceae</taxon>
        <taxon>Stieleria</taxon>
    </lineage>
</organism>
<evidence type="ECO:0000313" key="1">
    <source>
        <dbReference type="EMBL" id="QDV83516.1"/>
    </source>
</evidence>
<accession>A0ABX5XNW9</accession>
<protein>
    <submittedName>
        <fullName evidence="1">Uncharacterized protein</fullName>
    </submittedName>
</protein>
<dbReference type="RefSeq" id="WP_145210459.1">
    <property type="nucleotide sequence ID" value="NZ_CP036432.1"/>
</dbReference>
<reference evidence="1 2" key="1">
    <citation type="submission" date="2019-02" db="EMBL/GenBank/DDBJ databases">
        <title>Deep-cultivation of Planctomycetes and their phenomic and genomic characterization uncovers novel biology.</title>
        <authorList>
            <person name="Wiegand S."/>
            <person name="Jogler M."/>
            <person name="Boedeker C."/>
            <person name="Pinto D."/>
            <person name="Vollmers J."/>
            <person name="Rivas-Marin E."/>
            <person name="Kohn T."/>
            <person name="Peeters S.H."/>
            <person name="Heuer A."/>
            <person name="Rast P."/>
            <person name="Oberbeckmann S."/>
            <person name="Bunk B."/>
            <person name="Jeske O."/>
            <person name="Meyerdierks A."/>
            <person name="Storesund J.E."/>
            <person name="Kallscheuer N."/>
            <person name="Luecker S."/>
            <person name="Lage O.M."/>
            <person name="Pohl T."/>
            <person name="Merkel B.J."/>
            <person name="Hornburger P."/>
            <person name="Mueller R.-W."/>
            <person name="Bruemmer F."/>
            <person name="Labrenz M."/>
            <person name="Spormann A.M."/>
            <person name="Op den Camp H."/>
            <person name="Overmann J."/>
            <person name="Amann R."/>
            <person name="Jetten M.S.M."/>
            <person name="Mascher T."/>
            <person name="Medema M.H."/>
            <person name="Devos D.P."/>
            <person name="Kaster A.-K."/>
            <person name="Ovreas L."/>
            <person name="Rohde M."/>
            <person name="Galperin M.Y."/>
            <person name="Jogler C."/>
        </authorList>
    </citation>
    <scope>NUCLEOTIDE SEQUENCE [LARGE SCALE GENOMIC DNA]</scope>
    <source>
        <strain evidence="1 2">TBK1r</strain>
    </source>
</reference>
<dbReference type="Proteomes" id="UP000318081">
    <property type="component" value="Chromosome"/>
</dbReference>
<gene>
    <name evidence="1" type="ORF">TBK1r_24580</name>
</gene>
<dbReference type="EMBL" id="CP036432">
    <property type="protein sequence ID" value="QDV83516.1"/>
    <property type="molecule type" value="Genomic_DNA"/>
</dbReference>